<dbReference type="InterPro" id="IPR051055">
    <property type="entry name" value="PIF1_helicase"/>
</dbReference>
<dbReference type="CDD" id="cd18809">
    <property type="entry name" value="SF1_C_RecD"/>
    <property type="match status" value="1"/>
</dbReference>
<dbReference type="PANTHER" id="PTHR47642:SF6">
    <property type="entry name" value="ATP-DEPENDENT DNA HELICASE"/>
    <property type="match status" value="1"/>
</dbReference>
<dbReference type="InterPro" id="IPR010285">
    <property type="entry name" value="DNA_helicase_pif1-like_DEAD"/>
</dbReference>
<dbReference type="InterPro" id="IPR027417">
    <property type="entry name" value="P-loop_NTPase"/>
</dbReference>
<dbReference type="OrthoDB" id="9763659at2"/>
<dbReference type="Proteomes" id="UP000283295">
    <property type="component" value="Unassembled WGS sequence"/>
</dbReference>
<evidence type="ECO:0000313" key="3">
    <source>
        <dbReference type="Proteomes" id="UP000283295"/>
    </source>
</evidence>
<accession>A0A3R5WM59</accession>
<dbReference type="EMBL" id="QRVK01000006">
    <property type="protein sequence ID" value="RGS43551.1"/>
    <property type="molecule type" value="Genomic_DNA"/>
</dbReference>
<gene>
    <name evidence="2" type="ORF">DWX94_04325</name>
</gene>
<dbReference type="GO" id="GO:0000723">
    <property type="term" value="P:telomere maintenance"/>
    <property type="evidence" value="ECO:0007669"/>
    <property type="project" value="InterPro"/>
</dbReference>
<dbReference type="GO" id="GO:0003678">
    <property type="term" value="F:DNA helicase activity"/>
    <property type="evidence" value="ECO:0007669"/>
    <property type="project" value="InterPro"/>
</dbReference>
<comment type="caution">
    <text evidence="2">The sequence shown here is derived from an EMBL/GenBank/DDBJ whole genome shotgun (WGS) entry which is preliminary data.</text>
</comment>
<evidence type="ECO:0000259" key="1">
    <source>
        <dbReference type="Pfam" id="PF05970"/>
    </source>
</evidence>
<reference evidence="2 3" key="1">
    <citation type="submission" date="2018-08" db="EMBL/GenBank/DDBJ databases">
        <title>A genome reference for cultivated species of the human gut microbiota.</title>
        <authorList>
            <person name="Zou Y."/>
            <person name="Xue W."/>
            <person name="Luo G."/>
        </authorList>
    </citation>
    <scope>NUCLEOTIDE SEQUENCE [LARGE SCALE GENOMIC DNA]</scope>
    <source>
        <strain evidence="2 3">AF22-21</strain>
    </source>
</reference>
<evidence type="ECO:0000313" key="2">
    <source>
        <dbReference type="EMBL" id="RGS43551.1"/>
    </source>
</evidence>
<dbReference type="Pfam" id="PF05970">
    <property type="entry name" value="PIF1"/>
    <property type="match status" value="1"/>
</dbReference>
<name>A0A3R5WM59_9FIRM</name>
<dbReference type="PANTHER" id="PTHR47642">
    <property type="entry name" value="ATP-DEPENDENT DNA HELICASE"/>
    <property type="match status" value="1"/>
</dbReference>
<organism evidence="2 3">
    <name type="scientific">Coprococcus eutactus</name>
    <dbReference type="NCBI Taxonomy" id="33043"/>
    <lineage>
        <taxon>Bacteria</taxon>
        <taxon>Bacillati</taxon>
        <taxon>Bacillota</taxon>
        <taxon>Clostridia</taxon>
        <taxon>Lachnospirales</taxon>
        <taxon>Lachnospiraceae</taxon>
        <taxon>Coprococcus</taxon>
    </lineage>
</organism>
<proteinExistence type="predicted"/>
<dbReference type="SUPFAM" id="SSF52540">
    <property type="entry name" value="P-loop containing nucleoside triphosphate hydrolases"/>
    <property type="match status" value="2"/>
</dbReference>
<dbReference type="Gene3D" id="3.40.50.300">
    <property type="entry name" value="P-loop containing nucleotide triphosphate hydrolases"/>
    <property type="match status" value="2"/>
</dbReference>
<protein>
    <recommendedName>
        <fullName evidence="1">DNA helicase Pif1-like DEAD-box helicase domain-containing protein</fullName>
    </recommendedName>
</protein>
<dbReference type="GO" id="GO:0006281">
    <property type="term" value="P:DNA repair"/>
    <property type="evidence" value="ECO:0007669"/>
    <property type="project" value="InterPro"/>
</dbReference>
<sequence>MECRAEGGYAEATGRRKCVHYRQCRHRKKLLVSAYTAYCKEHGIELVRTAPTGIAAQNISGATLHSQFKLKTTLDFEKPKKVPEWLKQTDALLIDEISMVRIDVFDKIMQYVAIANEKRPKSKKPIQMVFCGDFFQLAPVIPQGDKPHLTQFYKKSVQDGYCFQSSYWKMFQVQLCKLTEVVRQDDKNFCAALDLCKEGNASCLSYFNTHMATKENPNAIWLCGKNATAYQRNMEALDKLAGAKIYAKAEYNDTTEKDRLCDDLFVYKIGARVVMLVNDVYGAYQNGSMGTIISTFGDDEIVVKIDGNDVPVRVERRKYTKSEYVVKEEQEIVRNKDGTPKLDKDGKEKTRKKKKLECEEKGYAEQFPMRLGYAVTIHKSQGQTYEAMNLEPEIFANGQLYVALSRCKTVEGIYSSNPLKSSMVRTSLEVLKYYENPDNYSFFQKDKVAVFVPAKYVDKIEKLVAEWEAEEQTKPKGWGRRTA</sequence>
<dbReference type="AlphaFoldDB" id="A0A3R5WM59"/>
<feature type="domain" description="DNA helicase Pif1-like DEAD-box helicase" evidence="1">
    <location>
        <begin position="27"/>
        <end position="188"/>
    </location>
</feature>